<evidence type="ECO:0000313" key="2">
    <source>
        <dbReference type="EMBL" id="KAF3976325.1"/>
    </source>
</evidence>
<comment type="caution">
    <text evidence="2">The sequence shown here is derived from an EMBL/GenBank/DDBJ whole genome shotgun (WGS) entry which is preliminary data.</text>
</comment>
<evidence type="ECO:0000313" key="3">
    <source>
        <dbReference type="Proteomes" id="UP000737018"/>
    </source>
</evidence>
<accession>A0A8J4S169</accession>
<feature type="region of interest" description="Disordered" evidence="1">
    <location>
        <begin position="293"/>
        <end position="323"/>
    </location>
</feature>
<dbReference type="EMBL" id="JRKL02000026">
    <property type="protein sequence ID" value="KAF3976325.1"/>
    <property type="molecule type" value="Genomic_DNA"/>
</dbReference>
<evidence type="ECO:0000256" key="1">
    <source>
        <dbReference type="SAM" id="MobiDB-lite"/>
    </source>
</evidence>
<proteinExistence type="predicted"/>
<dbReference type="AlphaFoldDB" id="A0A8J4S169"/>
<protein>
    <submittedName>
        <fullName evidence="2">Uncharacterized protein</fullName>
    </submittedName>
</protein>
<organism evidence="2 3">
    <name type="scientific">Castanea mollissima</name>
    <name type="common">Chinese chestnut</name>
    <dbReference type="NCBI Taxonomy" id="60419"/>
    <lineage>
        <taxon>Eukaryota</taxon>
        <taxon>Viridiplantae</taxon>
        <taxon>Streptophyta</taxon>
        <taxon>Embryophyta</taxon>
        <taxon>Tracheophyta</taxon>
        <taxon>Spermatophyta</taxon>
        <taxon>Magnoliopsida</taxon>
        <taxon>eudicotyledons</taxon>
        <taxon>Gunneridae</taxon>
        <taxon>Pentapetalae</taxon>
        <taxon>rosids</taxon>
        <taxon>fabids</taxon>
        <taxon>Fagales</taxon>
        <taxon>Fagaceae</taxon>
        <taxon>Castanea</taxon>
    </lineage>
</organism>
<reference evidence="2" key="1">
    <citation type="submission" date="2020-03" db="EMBL/GenBank/DDBJ databases">
        <title>Castanea mollissima Vanexum genome sequencing.</title>
        <authorList>
            <person name="Staton M."/>
        </authorList>
    </citation>
    <scope>NUCLEOTIDE SEQUENCE</scope>
    <source>
        <tissue evidence="2">Leaf</tissue>
    </source>
</reference>
<sequence>MPKSQLILPKHLERIQCKSLTYMNLESCQYLNFLKTLTSCFHLSEKWLLSRGKTSNLKDNIMRFNGLGYLLIEDSKFLKEIPELPESIKSVCASNCISLNSQSIRNLFDQFGRILDFPPNMICSREKGNVLADSHSHRIDYSSRHSFSKFFLIVKELLPLKDNYAKKCGSLRDDRISWFCAVDISINGQAQSFMRQPIFQYLKCDHLWFYAVPHSQLQQKFGDLLQGDQNCVEISCKISHWTSEFGKFAPVIAGMGAHVKCICPPQNSIIIDNYSQNVDDNSDNTEFAPLLLPATTSDGSHMNHVSLNGRRRRHRRTSTSSNR</sequence>
<dbReference type="Proteomes" id="UP000737018">
    <property type="component" value="Unassembled WGS sequence"/>
</dbReference>
<name>A0A8J4S169_9ROSI</name>
<gene>
    <name evidence="2" type="ORF">CMV_000476</name>
</gene>
<feature type="compositionally biased region" description="Polar residues" evidence="1">
    <location>
        <begin position="294"/>
        <end position="306"/>
    </location>
</feature>
<keyword evidence="3" id="KW-1185">Reference proteome</keyword>